<dbReference type="NCBIfam" id="TIGR00207">
    <property type="entry name" value="fliG"/>
    <property type="match status" value="1"/>
</dbReference>
<dbReference type="GO" id="GO:0006935">
    <property type="term" value="P:chemotaxis"/>
    <property type="evidence" value="ECO:0007669"/>
    <property type="project" value="UniProtKB-KW"/>
</dbReference>
<dbReference type="PANTHER" id="PTHR30534">
    <property type="entry name" value="FLAGELLAR MOTOR SWITCH PROTEIN FLIG"/>
    <property type="match status" value="1"/>
</dbReference>
<dbReference type="InterPro" id="IPR032779">
    <property type="entry name" value="FliG_M"/>
</dbReference>
<evidence type="ECO:0000256" key="4">
    <source>
        <dbReference type="ARBA" id="ARBA00021870"/>
    </source>
</evidence>
<dbReference type="GO" id="GO:0003774">
    <property type="term" value="F:cytoskeletal motor activity"/>
    <property type="evidence" value="ECO:0007669"/>
    <property type="project" value="InterPro"/>
</dbReference>
<dbReference type="InterPro" id="IPR011002">
    <property type="entry name" value="FliG_a-hlx"/>
</dbReference>
<evidence type="ECO:0000256" key="7">
    <source>
        <dbReference type="ARBA" id="ARBA00022779"/>
    </source>
</evidence>
<evidence type="ECO:0000259" key="10">
    <source>
        <dbReference type="Pfam" id="PF01706"/>
    </source>
</evidence>
<evidence type="ECO:0000313" key="14">
    <source>
        <dbReference type="Proteomes" id="UP000236434"/>
    </source>
</evidence>
<keyword evidence="8" id="KW-0472">Membrane</keyword>
<dbReference type="PIRSF" id="PIRSF003161">
    <property type="entry name" value="FliG"/>
    <property type="match status" value="1"/>
</dbReference>
<dbReference type="RefSeq" id="WP_103066710.1">
    <property type="nucleotide sequence ID" value="NZ_AZRL01000008.1"/>
</dbReference>
<proteinExistence type="inferred from homology"/>
<accession>A0A2K1P2B5</accession>
<dbReference type="OrthoDB" id="9780302at2"/>
<dbReference type="Pfam" id="PF14842">
    <property type="entry name" value="FliG_N"/>
    <property type="match status" value="1"/>
</dbReference>
<evidence type="ECO:0000256" key="5">
    <source>
        <dbReference type="ARBA" id="ARBA00022475"/>
    </source>
</evidence>
<evidence type="ECO:0000259" key="12">
    <source>
        <dbReference type="Pfam" id="PF14842"/>
    </source>
</evidence>
<feature type="domain" description="Flagellar motor switch protein FliG C-terminal" evidence="10">
    <location>
        <begin position="220"/>
        <end position="327"/>
    </location>
</feature>
<keyword evidence="13" id="KW-0282">Flagellum</keyword>
<dbReference type="Pfam" id="PF14841">
    <property type="entry name" value="FliG_M"/>
    <property type="match status" value="1"/>
</dbReference>
<evidence type="ECO:0000256" key="9">
    <source>
        <dbReference type="ARBA" id="ARBA00023143"/>
    </source>
</evidence>
<dbReference type="PRINTS" id="PR00954">
    <property type="entry name" value="FLGMOTORFLIG"/>
</dbReference>
<dbReference type="Proteomes" id="UP000236434">
    <property type="component" value="Unassembled WGS sequence"/>
</dbReference>
<dbReference type="GO" id="GO:0009425">
    <property type="term" value="C:bacterial-type flagellum basal body"/>
    <property type="evidence" value="ECO:0007669"/>
    <property type="project" value="UniProtKB-SubCell"/>
</dbReference>
<dbReference type="InterPro" id="IPR028263">
    <property type="entry name" value="FliG_N"/>
</dbReference>
<dbReference type="SUPFAM" id="SSF48029">
    <property type="entry name" value="FliG"/>
    <property type="match status" value="2"/>
</dbReference>
<reference evidence="13 14" key="1">
    <citation type="submission" date="2013-12" db="EMBL/GenBank/DDBJ databases">
        <title>Comparative genomics of Petrotoga isolates.</title>
        <authorList>
            <person name="Nesbo C.L."/>
            <person name="Charchuk R."/>
            <person name="Chow K."/>
        </authorList>
    </citation>
    <scope>NUCLEOTIDE SEQUENCE [LARGE SCALE GENOMIC DNA]</scope>
    <source>
        <strain evidence="13 14">DSM 13574</strain>
    </source>
</reference>
<feature type="domain" description="Flagellar motor switch protein FliG N-terminal" evidence="12">
    <location>
        <begin position="7"/>
        <end position="110"/>
    </location>
</feature>
<name>A0A2K1P2B5_9BACT</name>
<dbReference type="EMBL" id="AZRL01000008">
    <property type="protein sequence ID" value="PNR96928.1"/>
    <property type="molecule type" value="Genomic_DNA"/>
</dbReference>
<evidence type="ECO:0000256" key="8">
    <source>
        <dbReference type="ARBA" id="ARBA00023136"/>
    </source>
</evidence>
<keyword evidence="13" id="KW-0969">Cilium</keyword>
<dbReference type="Pfam" id="PF01706">
    <property type="entry name" value="FliG_C"/>
    <property type="match status" value="1"/>
</dbReference>
<evidence type="ECO:0000313" key="13">
    <source>
        <dbReference type="EMBL" id="PNR96928.1"/>
    </source>
</evidence>
<keyword evidence="9" id="KW-0975">Bacterial flagellum</keyword>
<organism evidence="13 14">
    <name type="scientific">Petrotoga olearia DSM 13574</name>
    <dbReference type="NCBI Taxonomy" id="1122955"/>
    <lineage>
        <taxon>Bacteria</taxon>
        <taxon>Thermotogati</taxon>
        <taxon>Thermotogota</taxon>
        <taxon>Thermotogae</taxon>
        <taxon>Petrotogales</taxon>
        <taxon>Petrotogaceae</taxon>
        <taxon>Petrotoga</taxon>
    </lineage>
</organism>
<protein>
    <recommendedName>
        <fullName evidence="4">Flagellar motor switch protein FliG</fullName>
    </recommendedName>
</protein>
<evidence type="ECO:0000256" key="6">
    <source>
        <dbReference type="ARBA" id="ARBA00022500"/>
    </source>
</evidence>
<dbReference type="FunFam" id="1.10.220.30:FF:000001">
    <property type="entry name" value="Flagellar motor switch protein FliG"/>
    <property type="match status" value="1"/>
</dbReference>
<evidence type="ECO:0000256" key="2">
    <source>
        <dbReference type="ARBA" id="ARBA00004413"/>
    </source>
</evidence>
<evidence type="ECO:0000259" key="11">
    <source>
        <dbReference type="Pfam" id="PF14841"/>
    </source>
</evidence>
<dbReference type="InterPro" id="IPR023087">
    <property type="entry name" value="Flg_Motor_Flig_C"/>
</dbReference>
<feature type="domain" description="Flagellar motor switch protein FliG middle" evidence="11">
    <location>
        <begin position="119"/>
        <end position="190"/>
    </location>
</feature>
<keyword evidence="5" id="KW-1003">Cell membrane</keyword>
<dbReference type="PANTHER" id="PTHR30534:SF0">
    <property type="entry name" value="FLAGELLAR MOTOR SWITCH PROTEIN FLIG"/>
    <property type="match status" value="1"/>
</dbReference>
<keyword evidence="6" id="KW-0145">Chemotaxis</keyword>
<gene>
    <name evidence="13" type="ORF">X929_03805</name>
</gene>
<dbReference type="GO" id="GO:0005886">
    <property type="term" value="C:plasma membrane"/>
    <property type="evidence" value="ECO:0007669"/>
    <property type="project" value="UniProtKB-SubCell"/>
</dbReference>
<keyword evidence="13" id="KW-0966">Cell projection</keyword>
<comment type="caution">
    <text evidence="13">The sequence shown here is derived from an EMBL/GenBank/DDBJ whole genome shotgun (WGS) entry which is preliminary data.</text>
</comment>
<evidence type="ECO:0000256" key="3">
    <source>
        <dbReference type="ARBA" id="ARBA00010299"/>
    </source>
</evidence>
<comment type="subcellular location">
    <subcellularLocation>
        <location evidence="1">Bacterial flagellum basal body</location>
    </subcellularLocation>
    <subcellularLocation>
        <location evidence="2">Cell membrane</location>
        <topology evidence="2">Peripheral membrane protein</topology>
        <orientation evidence="2">Cytoplasmic side</orientation>
    </subcellularLocation>
</comment>
<dbReference type="InterPro" id="IPR000090">
    <property type="entry name" value="Flg_Motor_Flig"/>
</dbReference>
<comment type="similarity">
    <text evidence="3">Belongs to the FliG family.</text>
</comment>
<sequence>MAEKIKELDGLKKSAILLVLLGPERASKILKKLDEEEVEQLTLEIANLEKIDEKTKTAVLDEFREYVKAKDYINTGGVEYARNLLEKTFGPEKAIDIIDRLVSNLQVKPFEFLRKVDVSQMVNVLQNEHPQTVALILCYLSPQAASQIISELPESLQLDVIKRISTMDSANPDIVKEIESRLKDRLSAFTVQTFSQVGGIDVTAEIMNNIDRAISNNIFEKLSERDPKLSDEIRRRMFVFEDIVKLDDRSIQRILREVDSKDLTMALKGSSEEVKNVIFKNMSKRASQIIKEELDFMGPVRVRDVDEAQQRIINVIRKLEESGEIIISGGGAGEELIE</sequence>
<dbReference type="AlphaFoldDB" id="A0A2K1P2B5"/>
<evidence type="ECO:0000256" key="1">
    <source>
        <dbReference type="ARBA" id="ARBA00004117"/>
    </source>
</evidence>
<keyword evidence="7" id="KW-0283">Flagellar rotation</keyword>
<dbReference type="Gene3D" id="1.10.220.30">
    <property type="match status" value="3"/>
</dbReference>
<dbReference type="GO" id="GO:0071973">
    <property type="term" value="P:bacterial-type flagellum-dependent cell motility"/>
    <property type="evidence" value="ECO:0007669"/>
    <property type="project" value="InterPro"/>
</dbReference>